<dbReference type="GO" id="GO:0035438">
    <property type="term" value="F:cyclic-di-GMP binding"/>
    <property type="evidence" value="ECO:0007669"/>
    <property type="project" value="InterPro"/>
</dbReference>
<dbReference type="SUPFAM" id="SSF141371">
    <property type="entry name" value="PilZ domain-like"/>
    <property type="match status" value="1"/>
</dbReference>
<dbReference type="Gene3D" id="2.40.10.220">
    <property type="entry name" value="predicted glycosyltransferase like domains"/>
    <property type="match status" value="1"/>
</dbReference>
<evidence type="ECO:0000259" key="2">
    <source>
        <dbReference type="Pfam" id="PF12945"/>
    </source>
</evidence>
<evidence type="ECO:0000313" key="3">
    <source>
        <dbReference type="EMBL" id="CAG4916182.1"/>
    </source>
</evidence>
<evidence type="ECO:0008006" key="5">
    <source>
        <dbReference type="Google" id="ProtNLM"/>
    </source>
</evidence>
<dbReference type="Pfam" id="PF07238">
    <property type="entry name" value="PilZ"/>
    <property type="match status" value="1"/>
</dbReference>
<evidence type="ECO:0000259" key="1">
    <source>
        <dbReference type="Pfam" id="PF07238"/>
    </source>
</evidence>
<dbReference type="InterPro" id="IPR009926">
    <property type="entry name" value="T3SS_YcgR_PilZN"/>
</dbReference>
<dbReference type="Pfam" id="PF12945">
    <property type="entry name" value="PilZNR"/>
    <property type="match status" value="1"/>
</dbReference>
<evidence type="ECO:0000313" key="4">
    <source>
        <dbReference type="Proteomes" id="UP000789704"/>
    </source>
</evidence>
<feature type="domain" description="Type III secretion system flagellar brake protein YcgR PilZN" evidence="2">
    <location>
        <begin position="106"/>
        <end position="178"/>
    </location>
</feature>
<dbReference type="Proteomes" id="UP000789704">
    <property type="component" value="Unassembled WGS sequence"/>
</dbReference>
<comment type="caution">
    <text evidence="3">The sequence shown here is derived from an EMBL/GenBank/DDBJ whole genome shotgun (WGS) entry which is preliminary data.</text>
</comment>
<dbReference type="InterPro" id="IPR009875">
    <property type="entry name" value="PilZ_domain"/>
</dbReference>
<dbReference type="EMBL" id="CAJQZC010000010">
    <property type="protein sequence ID" value="CAG4916182.1"/>
    <property type="molecule type" value="Genomic_DNA"/>
</dbReference>
<accession>A0A9N8S0H8</accession>
<dbReference type="AlphaFoldDB" id="A0A9N8S0H8"/>
<proteinExistence type="predicted"/>
<protein>
    <recommendedName>
        <fullName evidence="5">Flagellar brake protein</fullName>
    </recommendedName>
</protein>
<name>A0A9N8S0H8_9BURK</name>
<feature type="domain" description="PilZ" evidence="1">
    <location>
        <begin position="187"/>
        <end position="293"/>
    </location>
</feature>
<keyword evidence="4" id="KW-1185">Reference proteome</keyword>
<dbReference type="RefSeq" id="WP_228881896.1">
    <property type="nucleotide sequence ID" value="NZ_CAJQZC010000010.1"/>
</dbReference>
<sequence>MSSNELAEEPVVASDLALKPDDVILGTPLPWHVVDKDGAVLRERGASILNDDERRFLFEHFKPHRRDSKAAGAAIPHPETEAPPPASLAEMHLPIGALLGVRSQIGMGRPMHPARVIGFAPNQVLFITPPVANGKAAPIEVNENLDLVAIASQAVYRFTCTVEALCSNPFNYVVLSKPGAIRRLRERRSIRVRARVAVRYGTEANEAWIGVGVADGISALGLSLATTTALGRIGERLRLSFWVTSGEIETLIETRAVIRNVQADEAHKELIAHGLEFDVLEPSMQTALKAFVFDRQDDVYIWNSMTRA</sequence>
<gene>
    <name evidence="3" type="ORF">LMG31841_04548</name>
</gene>
<reference evidence="3" key="1">
    <citation type="submission" date="2021-04" db="EMBL/GenBank/DDBJ databases">
        <authorList>
            <person name="Vanwijnsberghe S."/>
        </authorList>
    </citation>
    <scope>NUCLEOTIDE SEQUENCE</scope>
    <source>
        <strain evidence="3">LMG 31841</strain>
    </source>
</reference>
<organism evidence="3 4">
    <name type="scientific">Paraburkholderia saeva</name>
    <dbReference type="NCBI Taxonomy" id="2777537"/>
    <lineage>
        <taxon>Bacteria</taxon>
        <taxon>Pseudomonadati</taxon>
        <taxon>Pseudomonadota</taxon>
        <taxon>Betaproteobacteria</taxon>
        <taxon>Burkholderiales</taxon>
        <taxon>Burkholderiaceae</taxon>
        <taxon>Paraburkholderia</taxon>
    </lineage>
</organism>